<dbReference type="InterPro" id="IPR015422">
    <property type="entry name" value="PyrdxlP-dep_Trfase_small"/>
</dbReference>
<comment type="caution">
    <text evidence="3">The sequence shown here is derived from an EMBL/GenBank/DDBJ whole genome shotgun (WGS) entry which is preliminary data.</text>
</comment>
<keyword evidence="2 3" id="KW-0808">Transferase</keyword>
<comment type="cofactor">
    <cofactor evidence="1">
        <name>pyridoxal 5'-phosphate</name>
        <dbReference type="ChEBI" id="CHEBI:597326"/>
    </cofactor>
</comment>
<dbReference type="Gene3D" id="3.40.640.10">
    <property type="entry name" value="Type I PLP-dependent aspartate aminotransferase-like (Major domain)"/>
    <property type="match status" value="1"/>
</dbReference>
<dbReference type="InterPro" id="IPR015421">
    <property type="entry name" value="PyrdxlP-dep_Trfase_major"/>
</dbReference>
<accession>A0A6I5KTC4</accession>
<organism evidence="3 4">
    <name type="scientific">Flagellimonas sediminis</name>
    <dbReference type="NCBI Taxonomy" id="2696468"/>
    <lineage>
        <taxon>Bacteria</taxon>
        <taxon>Pseudomonadati</taxon>
        <taxon>Bacteroidota</taxon>
        <taxon>Flavobacteriia</taxon>
        <taxon>Flavobacteriales</taxon>
        <taxon>Flavobacteriaceae</taxon>
        <taxon>Flagellimonas</taxon>
    </lineage>
</organism>
<evidence type="ECO:0000313" key="3">
    <source>
        <dbReference type="EMBL" id="NDV43847.1"/>
    </source>
</evidence>
<dbReference type="PANTHER" id="PTHR13693">
    <property type="entry name" value="CLASS II AMINOTRANSFERASE/8-AMINO-7-OXONONANOATE SYNTHASE"/>
    <property type="match status" value="1"/>
</dbReference>
<reference evidence="3 4" key="1">
    <citation type="submission" date="2020-01" db="EMBL/GenBank/DDBJ databases">
        <title>Muricauda sediminis sp.nov. 40Bstr401.</title>
        <authorList>
            <person name="Xue Z."/>
            <person name="Zhu S."/>
            <person name="Ren N."/>
            <person name="Chen T."/>
            <person name="Chen X."/>
            <person name="Chen J."/>
            <person name="Yang J."/>
        </authorList>
    </citation>
    <scope>NUCLEOTIDE SEQUENCE [LARGE SCALE GENOMIC DNA]</scope>
    <source>
        <strain evidence="3 4">40Bstr401</strain>
    </source>
</reference>
<dbReference type="SUPFAM" id="SSF53383">
    <property type="entry name" value="PLP-dependent transferases"/>
    <property type="match status" value="1"/>
</dbReference>
<evidence type="ECO:0000256" key="1">
    <source>
        <dbReference type="ARBA" id="ARBA00001933"/>
    </source>
</evidence>
<evidence type="ECO:0000256" key="2">
    <source>
        <dbReference type="ARBA" id="ARBA00022679"/>
    </source>
</evidence>
<dbReference type="EMBL" id="JAAAMI010000005">
    <property type="protein sequence ID" value="NDV43847.1"/>
    <property type="molecule type" value="Genomic_DNA"/>
</dbReference>
<name>A0A6I5KTC4_9FLAO</name>
<gene>
    <name evidence="3" type="ORF">GTK07_10975</name>
</gene>
<dbReference type="GO" id="GO:0008483">
    <property type="term" value="F:transaminase activity"/>
    <property type="evidence" value="ECO:0007669"/>
    <property type="project" value="UniProtKB-KW"/>
</dbReference>
<proteinExistence type="predicted"/>
<dbReference type="InterPro" id="IPR050087">
    <property type="entry name" value="AON_synthase_class-II"/>
</dbReference>
<dbReference type="Gene3D" id="3.90.1150.10">
    <property type="entry name" value="Aspartate Aminotransferase, domain 1"/>
    <property type="match status" value="1"/>
</dbReference>
<sequence>MAISIPRIPDRLIQANGTEYLYFGGTAYLGLQAYPAFTEIFLKNVERYGMHYGASRRSNVALDIYQQAEAHLASWVGSAACLTMSSGYLAAQLVIQHLLEQGHALFAAPNAHTAMLMNGVKKTSSFEELNLALRKEISNNRPLPVLLFDTIDFTSKQFPHFEALQQLPLDKMILVGDDSHGIGIVGDYGTGCYGILKKLNPVQLLVCCSLGKGLGIQAGAVFGNSKLITSLKATPFFGGASPALPAFMGTLIDAEPVYETRRKTLMENYQLFLDTLDKHQSFQHMIGHPTFEFENATLAQKLEERGFIVTNFNYPDANGPLVSRIVLSAYHKKEDVLQLTNCLNTLLT</sequence>
<dbReference type="InterPro" id="IPR015424">
    <property type="entry name" value="PyrdxlP-dep_Trfase"/>
</dbReference>
<keyword evidence="3" id="KW-0032">Aminotransferase</keyword>
<protein>
    <submittedName>
        <fullName evidence="3">Aminotransferase class I/II-fold pyridoxal phosphate-dependent enzyme</fullName>
    </submittedName>
</protein>
<dbReference type="RefSeq" id="WP_163635298.1">
    <property type="nucleotide sequence ID" value="NZ_JAAAMI010000005.1"/>
</dbReference>
<dbReference type="Proteomes" id="UP000468707">
    <property type="component" value="Unassembled WGS sequence"/>
</dbReference>
<evidence type="ECO:0000313" key="4">
    <source>
        <dbReference type="Proteomes" id="UP000468707"/>
    </source>
</evidence>
<keyword evidence="4" id="KW-1185">Reference proteome</keyword>
<dbReference type="AlphaFoldDB" id="A0A6I5KTC4"/>